<evidence type="ECO:0000259" key="9">
    <source>
        <dbReference type="PROSITE" id="PS50109"/>
    </source>
</evidence>
<organism evidence="12 13">
    <name type="scientific">Aquibacillus salsiterrae</name>
    <dbReference type="NCBI Taxonomy" id="2950439"/>
    <lineage>
        <taxon>Bacteria</taxon>
        <taxon>Bacillati</taxon>
        <taxon>Bacillota</taxon>
        <taxon>Bacilli</taxon>
        <taxon>Bacillales</taxon>
        <taxon>Bacillaceae</taxon>
        <taxon>Aquibacillus</taxon>
    </lineage>
</organism>
<keyword evidence="6" id="KW-0418">Kinase</keyword>
<dbReference type="NCBIfam" id="TIGR00229">
    <property type="entry name" value="sensory_box"/>
    <property type="match status" value="2"/>
</dbReference>
<dbReference type="AlphaFoldDB" id="A0A9X3WCC9"/>
<evidence type="ECO:0000256" key="2">
    <source>
        <dbReference type="ARBA" id="ARBA00012438"/>
    </source>
</evidence>
<evidence type="ECO:0000313" key="12">
    <source>
        <dbReference type="EMBL" id="MDC3416263.1"/>
    </source>
</evidence>
<dbReference type="SUPFAM" id="SSF55785">
    <property type="entry name" value="PYP-like sensor domain (PAS domain)"/>
    <property type="match status" value="2"/>
</dbReference>
<reference evidence="12" key="1">
    <citation type="submission" date="2022-06" db="EMBL/GenBank/DDBJ databases">
        <title>Aquibacillus sp. a new bacterium isolated from soil saline samples.</title>
        <authorList>
            <person name="Galisteo C."/>
            <person name="De La Haba R."/>
            <person name="Sanchez-Porro C."/>
            <person name="Ventosa A."/>
        </authorList>
    </citation>
    <scope>NUCLEOTIDE SEQUENCE</scope>
    <source>
        <strain evidence="12">3ASR75-54</strain>
    </source>
</reference>
<name>A0A9X3WCC9_9BACI</name>
<dbReference type="GO" id="GO:0000155">
    <property type="term" value="F:phosphorelay sensor kinase activity"/>
    <property type="evidence" value="ECO:0007669"/>
    <property type="project" value="InterPro"/>
</dbReference>
<dbReference type="InterPro" id="IPR005467">
    <property type="entry name" value="His_kinase_dom"/>
</dbReference>
<keyword evidence="4" id="KW-0808">Transferase</keyword>
<dbReference type="EMBL" id="JAMQKC010000003">
    <property type="protein sequence ID" value="MDC3416263.1"/>
    <property type="molecule type" value="Genomic_DNA"/>
</dbReference>
<feature type="domain" description="PAC" evidence="11">
    <location>
        <begin position="76"/>
        <end position="126"/>
    </location>
</feature>
<feature type="domain" description="PAS" evidence="10">
    <location>
        <begin position="4"/>
        <end position="47"/>
    </location>
</feature>
<proteinExistence type="predicted"/>
<comment type="caution">
    <text evidence="12">The sequence shown here is derived from an EMBL/GenBank/DDBJ whole genome shotgun (WGS) entry which is preliminary data.</text>
</comment>
<dbReference type="CDD" id="cd00075">
    <property type="entry name" value="HATPase"/>
    <property type="match status" value="1"/>
</dbReference>
<keyword evidence="3" id="KW-0597">Phosphoprotein</keyword>
<dbReference type="CDD" id="cd00082">
    <property type="entry name" value="HisKA"/>
    <property type="match status" value="1"/>
</dbReference>
<dbReference type="SUPFAM" id="SSF55874">
    <property type="entry name" value="ATPase domain of HSP90 chaperone/DNA topoisomerase II/histidine kinase"/>
    <property type="match status" value="1"/>
</dbReference>
<dbReference type="InterPro" id="IPR001610">
    <property type="entry name" value="PAC"/>
</dbReference>
<dbReference type="InterPro" id="IPR004358">
    <property type="entry name" value="Sig_transdc_His_kin-like_C"/>
</dbReference>
<dbReference type="PANTHER" id="PTHR43065">
    <property type="entry name" value="SENSOR HISTIDINE KINASE"/>
    <property type="match status" value="1"/>
</dbReference>
<dbReference type="SMART" id="SM00388">
    <property type="entry name" value="HisKA"/>
    <property type="match status" value="1"/>
</dbReference>
<dbReference type="InterPro" id="IPR003661">
    <property type="entry name" value="HisK_dim/P_dom"/>
</dbReference>
<comment type="catalytic activity">
    <reaction evidence="1">
        <text>ATP + protein L-histidine = ADP + protein N-phospho-L-histidine.</text>
        <dbReference type="EC" id="2.7.13.3"/>
    </reaction>
</comment>
<keyword evidence="5" id="KW-0547">Nucleotide-binding</keyword>
<gene>
    <name evidence="12" type="ORF">NC799_04985</name>
</gene>
<evidence type="ECO:0000256" key="8">
    <source>
        <dbReference type="ARBA" id="ARBA00023012"/>
    </source>
</evidence>
<keyword evidence="8" id="KW-0902">Two-component regulatory system</keyword>
<dbReference type="RefSeq" id="WP_272445271.1">
    <property type="nucleotide sequence ID" value="NZ_JAMQKC010000003.1"/>
</dbReference>
<dbReference type="SMART" id="SM00091">
    <property type="entry name" value="PAS"/>
    <property type="match status" value="2"/>
</dbReference>
<dbReference type="Gene3D" id="3.30.565.10">
    <property type="entry name" value="Histidine kinase-like ATPase, C-terminal domain"/>
    <property type="match status" value="1"/>
</dbReference>
<dbReference type="SMART" id="SM00086">
    <property type="entry name" value="PAC"/>
    <property type="match status" value="2"/>
</dbReference>
<feature type="domain" description="PAS" evidence="10">
    <location>
        <begin position="127"/>
        <end position="197"/>
    </location>
</feature>
<dbReference type="InterPro" id="IPR003594">
    <property type="entry name" value="HATPase_dom"/>
</dbReference>
<evidence type="ECO:0000259" key="10">
    <source>
        <dbReference type="PROSITE" id="PS50112"/>
    </source>
</evidence>
<dbReference type="Pfam" id="PF08447">
    <property type="entry name" value="PAS_3"/>
    <property type="match status" value="2"/>
</dbReference>
<keyword evidence="13" id="KW-1185">Reference proteome</keyword>
<accession>A0A9X3WCC9</accession>
<dbReference type="CDD" id="cd00130">
    <property type="entry name" value="PAS"/>
    <property type="match status" value="1"/>
</dbReference>
<evidence type="ECO:0000259" key="11">
    <source>
        <dbReference type="PROSITE" id="PS50113"/>
    </source>
</evidence>
<dbReference type="PROSITE" id="PS50113">
    <property type="entry name" value="PAC"/>
    <property type="match status" value="1"/>
</dbReference>
<dbReference type="Pfam" id="PF02518">
    <property type="entry name" value="HATPase_c"/>
    <property type="match status" value="1"/>
</dbReference>
<feature type="domain" description="Histidine kinase" evidence="9">
    <location>
        <begin position="263"/>
        <end position="466"/>
    </location>
</feature>
<dbReference type="EC" id="2.7.13.3" evidence="2"/>
<dbReference type="SMART" id="SM00387">
    <property type="entry name" value="HATPase_c"/>
    <property type="match status" value="1"/>
</dbReference>
<protein>
    <recommendedName>
        <fullName evidence="2">histidine kinase</fullName>
        <ecNumber evidence="2">2.7.13.3</ecNumber>
    </recommendedName>
</protein>
<dbReference type="PANTHER" id="PTHR43065:SF34">
    <property type="entry name" value="SPORULATION KINASE A"/>
    <property type="match status" value="1"/>
</dbReference>
<dbReference type="InterPro" id="IPR000700">
    <property type="entry name" value="PAS-assoc_C"/>
</dbReference>
<dbReference type="Proteomes" id="UP001145069">
    <property type="component" value="Unassembled WGS sequence"/>
</dbReference>
<dbReference type="InterPro" id="IPR000014">
    <property type="entry name" value="PAS"/>
</dbReference>
<dbReference type="InterPro" id="IPR036890">
    <property type="entry name" value="HATPase_C_sf"/>
</dbReference>
<dbReference type="InterPro" id="IPR013655">
    <property type="entry name" value="PAS_fold_3"/>
</dbReference>
<evidence type="ECO:0000256" key="3">
    <source>
        <dbReference type="ARBA" id="ARBA00022553"/>
    </source>
</evidence>
<evidence type="ECO:0000256" key="6">
    <source>
        <dbReference type="ARBA" id="ARBA00022777"/>
    </source>
</evidence>
<sequence>MAIKFIDFTQVIENSLIGIFILSKTNDVIYANKHTYDLLGYDKKETLKLSNILHPQFWETCQHTIQTVIHQEKRMEAMEQKLIKKDGSILHVETDALPYKHENSTFAQIHVRDISKRKVFEKEYVSREEEYQLISKNTSDVLLELSEEGKVKYISPSVEHVLGYQEQDFLEVDLLAFIHPSDIPNITNAINSLKEEEEPFLITYRVCSKENRYIWVEAKGKIIHRHKEKRILLGLRDNSVQMETERLLRQSEKLALIGELSAGVVHEIKNPLTSIKGFLQLMQAGTIETKDYITILNSEIERIEHIANDLLGFAKPKEEMANLSIHQVLDEVVFLLNAQSKRKNVYIYWQKKADDVEVLGDKSQLKQVFINLIKNAIEASFEDGVIDVSLEEQDSFVLIKVTDHGSGIPKHNLDKLGESFFTTKKKGTGLGLMVSYKIINNHNGRIHIESEENKGTTFIIYLPKSR</sequence>
<evidence type="ECO:0000313" key="13">
    <source>
        <dbReference type="Proteomes" id="UP001145069"/>
    </source>
</evidence>
<evidence type="ECO:0000256" key="5">
    <source>
        <dbReference type="ARBA" id="ARBA00022741"/>
    </source>
</evidence>
<dbReference type="PRINTS" id="PR00344">
    <property type="entry name" value="BCTRLSENSOR"/>
</dbReference>
<evidence type="ECO:0000256" key="4">
    <source>
        <dbReference type="ARBA" id="ARBA00022679"/>
    </source>
</evidence>
<dbReference type="SUPFAM" id="SSF47384">
    <property type="entry name" value="Homodimeric domain of signal transducing histidine kinase"/>
    <property type="match status" value="1"/>
</dbReference>
<evidence type="ECO:0000256" key="1">
    <source>
        <dbReference type="ARBA" id="ARBA00000085"/>
    </source>
</evidence>
<dbReference type="PROSITE" id="PS50109">
    <property type="entry name" value="HIS_KIN"/>
    <property type="match status" value="1"/>
</dbReference>
<dbReference type="PROSITE" id="PS50112">
    <property type="entry name" value="PAS"/>
    <property type="match status" value="2"/>
</dbReference>
<evidence type="ECO:0000256" key="7">
    <source>
        <dbReference type="ARBA" id="ARBA00022840"/>
    </source>
</evidence>
<dbReference type="InterPro" id="IPR036097">
    <property type="entry name" value="HisK_dim/P_sf"/>
</dbReference>
<keyword evidence="7" id="KW-0067">ATP-binding</keyword>
<dbReference type="Gene3D" id="1.10.287.130">
    <property type="match status" value="1"/>
</dbReference>
<dbReference type="Pfam" id="PF00512">
    <property type="entry name" value="HisKA"/>
    <property type="match status" value="1"/>
</dbReference>
<dbReference type="GO" id="GO:0005524">
    <property type="term" value="F:ATP binding"/>
    <property type="evidence" value="ECO:0007669"/>
    <property type="project" value="UniProtKB-KW"/>
</dbReference>
<dbReference type="InterPro" id="IPR035965">
    <property type="entry name" value="PAS-like_dom_sf"/>
</dbReference>
<dbReference type="Gene3D" id="3.30.450.20">
    <property type="entry name" value="PAS domain"/>
    <property type="match status" value="2"/>
</dbReference>